<comment type="similarity">
    <text evidence="1">Belongs to the NAC-alpha family.</text>
</comment>
<evidence type="ECO:0000256" key="1">
    <source>
        <dbReference type="ARBA" id="ARBA00009882"/>
    </source>
</evidence>
<dbReference type="OrthoDB" id="3169036at2759"/>
<evidence type="ECO:0000259" key="5">
    <source>
        <dbReference type="PROSITE" id="PS51151"/>
    </source>
</evidence>
<reference evidence="6" key="1">
    <citation type="submission" date="2022-07" db="EMBL/GenBank/DDBJ databases">
        <title>Phylogenomic reconstructions and comparative analyses of Kickxellomycotina fungi.</title>
        <authorList>
            <person name="Reynolds N.K."/>
            <person name="Stajich J.E."/>
            <person name="Barry K."/>
            <person name="Grigoriev I.V."/>
            <person name="Crous P."/>
            <person name="Smith M.E."/>
        </authorList>
    </citation>
    <scope>NUCLEOTIDE SEQUENCE</scope>
    <source>
        <strain evidence="6">BCRC 34489</strain>
    </source>
</reference>
<organism evidence="6 7">
    <name type="scientific">Coemansia interrupta</name>
    <dbReference type="NCBI Taxonomy" id="1126814"/>
    <lineage>
        <taxon>Eukaryota</taxon>
        <taxon>Fungi</taxon>
        <taxon>Fungi incertae sedis</taxon>
        <taxon>Zoopagomycota</taxon>
        <taxon>Kickxellomycotina</taxon>
        <taxon>Kickxellomycetes</taxon>
        <taxon>Kickxellales</taxon>
        <taxon>Kickxellaceae</taxon>
        <taxon>Coemansia</taxon>
    </lineage>
</organism>
<dbReference type="Gene3D" id="1.10.8.10">
    <property type="entry name" value="DNA helicase RuvA subunit, C-terminal domain"/>
    <property type="match status" value="1"/>
</dbReference>
<keyword evidence="7" id="KW-1185">Reference proteome</keyword>
<accession>A0A9W8HBG7</accession>
<dbReference type="PROSITE" id="PS51151">
    <property type="entry name" value="NAC_AB"/>
    <property type="match status" value="1"/>
</dbReference>
<dbReference type="Gene3D" id="2.20.70.30">
    <property type="entry name" value="Nascent polypeptide-associated complex domain"/>
    <property type="match status" value="1"/>
</dbReference>
<dbReference type="PANTHER" id="PTHR21713">
    <property type="entry name" value="NASCENT POLYPEPTIDE ASSOCIATED COMPLEX ALPHA SUBUNIT-RELATED"/>
    <property type="match status" value="1"/>
</dbReference>
<dbReference type="PIRSF" id="PIRSF015901">
    <property type="entry name" value="NAC_alpha"/>
    <property type="match status" value="1"/>
</dbReference>
<evidence type="ECO:0000256" key="2">
    <source>
        <dbReference type="ARBA" id="ARBA00014437"/>
    </source>
</evidence>
<dbReference type="Proteomes" id="UP001140172">
    <property type="component" value="Unassembled WGS sequence"/>
</dbReference>
<dbReference type="Pfam" id="PF19026">
    <property type="entry name" value="UBA_HYPK"/>
    <property type="match status" value="1"/>
</dbReference>
<dbReference type="CDD" id="cd22054">
    <property type="entry name" value="NAC_NACA"/>
    <property type="match status" value="1"/>
</dbReference>
<feature type="compositionally biased region" description="Low complexity" evidence="4">
    <location>
        <begin position="17"/>
        <end position="29"/>
    </location>
</feature>
<protein>
    <recommendedName>
        <fullName evidence="2">Nascent polypeptide-associated complex subunit alpha</fullName>
    </recommendedName>
    <alternativeName>
        <fullName evidence="3">Alpha-NAC</fullName>
    </alternativeName>
</protein>
<evidence type="ECO:0000313" key="6">
    <source>
        <dbReference type="EMBL" id="KAJ2783161.1"/>
    </source>
</evidence>
<dbReference type="InterPro" id="IPR038187">
    <property type="entry name" value="NAC_A/B_dom_sf"/>
</dbReference>
<evidence type="ECO:0000313" key="7">
    <source>
        <dbReference type="Proteomes" id="UP001140172"/>
    </source>
</evidence>
<comment type="caution">
    <text evidence="6">The sequence shown here is derived from an EMBL/GenBank/DDBJ whole genome shotgun (WGS) entry which is preliminary data.</text>
</comment>
<proteinExistence type="inferred from homology"/>
<dbReference type="InterPro" id="IPR016641">
    <property type="entry name" value="EGD2/NACA0like"/>
</dbReference>
<feature type="domain" description="NAC-A/B" evidence="5">
    <location>
        <begin position="35"/>
        <end position="100"/>
    </location>
</feature>
<dbReference type="AlphaFoldDB" id="A0A9W8HBG7"/>
<feature type="region of interest" description="Disordered" evidence="4">
    <location>
        <begin position="1"/>
        <end position="33"/>
    </location>
</feature>
<dbReference type="InterPro" id="IPR002715">
    <property type="entry name" value="Nas_poly-pep-assoc_cplx_dom"/>
</dbReference>
<sequence>MSEEQNVVVEQVEEVTETVPATEETAAPVYKREQSAAEKKARKAMQKKGLEQVPGISNVSVIRKRGGMFSIYGPDVYKNSTSDTWIVFGEARMENYGRPNPAFQRQAANASASADAAPAQVEAATPAAAAAAEETEEVDEEGVDSKDIELVMSQAGCTRAKAVQALKSSKNDVVNAIMELTLN</sequence>
<name>A0A9W8HBG7_9FUNG</name>
<evidence type="ECO:0000256" key="3">
    <source>
        <dbReference type="ARBA" id="ARBA00030300"/>
    </source>
</evidence>
<dbReference type="Pfam" id="PF01849">
    <property type="entry name" value="NAC"/>
    <property type="match status" value="1"/>
</dbReference>
<dbReference type="CDD" id="cd14358">
    <property type="entry name" value="UBA_NAC_euk"/>
    <property type="match status" value="1"/>
</dbReference>
<dbReference type="SMART" id="SM01407">
    <property type="entry name" value="NAC"/>
    <property type="match status" value="1"/>
</dbReference>
<dbReference type="GO" id="GO:0005854">
    <property type="term" value="C:nascent polypeptide-associated complex"/>
    <property type="evidence" value="ECO:0007669"/>
    <property type="project" value="InterPro"/>
</dbReference>
<dbReference type="EMBL" id="JANBUM010000152">
    <property type="protein sequence ID" value="KAJ2783161.1"/>
    <property type="molecule type" value="Genomic_DNA"/>
</dbReference>
<feature type="compositionally biased region" description="Low complexity" evidence="4">
    <location>
        <begin position="1"/>
        <end position="10"/>
    </location>
</feature>
<gene>
    <name evidence="6" type="ORF">GGI15_002677</name>
</gene>
<dbReference type="InterPro" id="IPR044034">
    <property type="entry name" value="NAC-like_UBA"/>
</dbReference>
<evidence type="ECO:0000256" key="4">
    <source>
        <dbReference type="SAM" id="MobiDB-lite"/>
    </source>
</evidence>